<sequence>MHHSERDRLSGARLHHISSAELGCLMTNIDREVTRLTQLRGAAEEQRAKTEVAERERESACMACLSETRAVVLPCGCKVYCGSCHERDPGGRHRRCR</sequence>
<proteinExistence type="predicted"/>
<dbReference type="EMBL" id="CDMY01000510">
    <property type="protein sequence ID" value="CEM19299.1"/>
    <property type="molecule type" value="Genomic_DNA"/>
</dbReference>
<name>A0A0G4FVU5_VITBC</name>
<evidence type="ECO:0000313" key="2">
    <source>
        <dbReference type="Proteomes" id="UP000041254"/>
    </source>
</evidence>
<dbReference type="Gene3D" id="3.30.40.10">
    <property type="entry name" value="Zinc/RING finger domain, C3HC4 (zinc finger)"/>
    <property type="match status" value="1"/>
</dbReference>
<dbReference type="InterPro" id="IPR013083">
    <property type="entry name" value="Znf_RING/FYVE/PHD"/>
</dbReference>
<organism evidence="1 2">
    <name type="scientific">Vitrella brassicaformis (strain CCMP3155)</name>
    <dbReference type="NCBI Taxonomy" id="1169540"/>
    <lineage>
        <taxon>Eukaryota</taxon>
        <taxon>Sar</taxon>
        <taxon>Alveolata</taxon>
        <taxon>Colpodellida</taxon>
        <taxon>Vitrellaceae</taxon>
        <taxon>Vitrella</taxon>
    </lineage>
</organism>
<dbReference type="AlphaFoldDB" id="A0A0G4FVU5"/>
<reference evidence="1 2" key="1">
    <citation type="submission" date="2014-11" db="EMBL/GenBank/DDBJ databases">
        <authorList>
            <person name="Zhu J."/>
            <person name="Qi W."/>
            <person name="Song R."/>
        </authorList>
    </citation>
    <scope>NUCLEOTIDE SEQUENCE [LARGE SCALE GENOMIC DNA]</scope>
</reference>
<evidence type="ECO:0000313" key="1">
    <source>
        <dbReference type="EMBL" id="CEM19299.1"/>
    </source>
</evidence>
<dbReference type="InParanoid" id="A0A0G4FVU5"/>
<accession>A0A0G4FVU5</accession>
<dbReference type="VEuPathDB" id="CryptoDB:Vbra_16371"/>
<gene>
    <name evidence="1" type="ORF">Vbra_16371</name>
</gene>
<protein>
    <submittedName>
        <fullName evidence="1">Uncharacterized protein</fullName>
    </submittedName>
</protein>
<keyword evidence="2" id="KW-1185">Reference proteome</keyword>
<dbReference type="Proteomes" id="UP000041254">
    <property type="component" value="Unassembled WGS sequence"/>
</dbReference>